<reference evidence="2" key="1">
    <citation type="journal article" date="2009" name="Science">
        <title>The B73 maize genome: complexity, diversity, and dynamics.</title>
        <authorList>
            <person name="Schnable P.S."/>
            <person name="Ware D."/>
            <person name="Fulton R.S."/>
            <person name="Stein J.C."/>
            <person name="Wei F."/>
            <person name="Pasternak S."/>
            <person name="Liang C."/>
            <person name="Zhang J."/>
            <person name="Fulton L."/>
            <person name="Graves T.A."/>
            <person name="Minx P."/>
            <person name="Reily A.D."/>
            <person name="Courtney L."/>
            <person name="Kruchowski S.S."/>
            <person name="Tomlinson C."/>
            <person name="Strong C."/>
            <person name="Delehaunty K."/>
            <person name="Fronick C."/>
            <person name="Courtney B."/>
            <person name="Rock S.M."/>
            <person name="Belter E."/>
            <person name="Du F."/>
            <person name="Kim K."/>
            <person name="Abbott R.M."/>
            <person name="Cotton M."/>
            <person name="Levy A."/>
            <person name="Marchetto P."/>
            <person name="Ochoa K."/>
            <person name="Jackson S.M."/>
            <person name="Gillam B."/>
            <person name="Chen W."/>
            <person name="Yan L."/>
            <person name="Higginbotham J."/>
            <person name="Cardenas M."/>
            <person name="Waligorski J."/>
            <person name="Applebaum E."/>
            <person name="Phelps L."/>
            <person name="Falcone J."/>
            <person name="Kanchi K."/>
            <person name="Thane T."/>
            <person name="Scimone A."/>
            <person name="Thane N."/>
            <person name="Henke J."/>
            <person name="Wang T."/>
            <person name="Ruppert J."/>
            <person name="Shah N."/>
            <person name="Rotter K."/>
            <person name="Hodges J."/>
            <person name="Ingenthron E."/>
            <person name="Cordes M."/>
            <person name="Kohlberg S."/>
            <person name="Sgro J."/>
            <person name="Delgado B."/>
            <person name="Mead K."/>
            <person name="Chinwalla A."/>
            <person name="Leonard S."/>
            <person name="Crouse K."/>
            <person name="Collura K."/>
            <person name="Kudrna D."/>
            <person name="Currie J."/>
            <person name="He R."/>
            <person name="Angelova A."/>
            <person name="Rajasekar S."/>
            <person name="Mueller T."/>
            <person name="Lomeli R."/>
            <person name="Scara G."/>
            <person name="Ko A."/>
            <person name="Delaney K."/>
            <person name="Wissotski M."/>
            <person name="Lopez G."/>
            <person name="Campos D."/>
            <person name="Braidotti M."/>
            <person name="Ashley E."/>
            <person name="Golser W."/>
            <person name="Kim H."/>
            <person name="Lee S."/>
            <person name="Lin J."/>
            <person name="Dujmic Z."/>
            <person name="Kim W."/>
            <person name="Talag J."/>
            <person name="Zuccolo A."/>
            <person name="Fan C."/>
            <person name="Sebastian A."/>
            <person name="Kramer M."/>
            <person name="Spiegel L."/>
            <person name="Nascimento L."/>
            <person name="Zutavern T."/>
            <person name="Miller B."/>
            <person name="Ambroise C."/>
            <person name="Muller S."/>
            <person name="Spooner W."/>
            <person name="Narechania A."/>
            <person name="Ren L."/>
            <person name="Wei S."/>
            <person name="Kumari S."/>
            <person name="Faga B."/>
            <person name="Levy M.J."/>
            <person name="McMahan L."/>
            <person name="Van Buren P."/>
            <person name="Vaughn M.W."/>
            <person name="Ying K."/>
            <person name="Yeh C.-T."/>
            <person name="Emrich S.J."/>
            <person name="Jia Y."/>
            <person name="Kalyanaraman A."/>
            <person name="Hsia A.-P."/>
            <person name="Barbazuk W.B."/>
            <person name="Baucom R.S."/>
            <person name="Brutnell T.P."/>
            <person name="Carpita N.C."/>
            <person name="Chaparro C."/>
            <person name="Chia J.-M."/>
            <person name="Deragon J.-M."/>
            <person name="Estill J.C."/>
            <person name="Fu Y."/>
            <person name="Jeddeloh J.A."/>
            <person name="Han Y."/>
            <person name="Lee H."/>
            <person name="Li P."/>
            <person name="Lisch D.R."/>
            <person name="Liu S."/>
            <person name="Liu Z."/>
            <person name="Nagel D.H."/>
            <person name="McCann M.C."/>
            <person name="SanMiguel P."/>
            <person name="Myers A.M."/>
            <person name="Nettleton D."/>
            <person name="Nguyen J."/>
            <person name="Penning B.W."/>
            <person name="Ponnala L."/>
            <person name="Schneider K.L."/>
            <person name="Schwartz D.C."/>
            <person name="Sharma A."/>
            <person name="Soderlund C."/>
            <person name="Springer N.M."/>
            <person name="Sun Q."/>
            <person name="Wang H."/>
            <person name="Waterman M."/>
            <person name="Westerman R."/>
            <person name="Wolfgruber T.K."/>
            <person name="Yang L."/>
            <person name="Yu Y."/>
            <person name="Zhang L."/>
            <person name="Zhou S."/>
            <person name="Zhu Q."/>
            <person name="Bennetzen J.L."/>
            <person name="Dawe R.K."/>
            <person name="Jiang J."/>
            <person name="Jiang N."/>
            <person name="Presting G.G."/>
            <person name="Wessler S.R."/>
            <person name="Aluru S."/>
            <person name="Martienssen R.A."/>
            <person name="Clifton S.W."/>
            <person name="McCombie W.R."/>
            <person name="Wing R.A."/>
            <person name="Wilson R.K."/>
        </authorList>
    </citation>
    <scope>NUCLEOTIDE SEQUENCE [LARGE SCALE GENOMIC DNA]</scope>
    <source>
        <strain evidence="2">cv. B73</strain>
    </source>
</reference>
<dbReference type="Gramene" id="Zm00001eb211850_T001">
    <property type="protein sequence ID" value="Zm00001eb211850_P001"/>
    <property type="gene ID" value="Zm00001eb211850"/>
</dbReference>
<dbReference type="AlphaFoldDB" id="A0A804P6M0"/>
<proteinExistence type="predicted"/>
<protein>
    <submittedName>
        <fullName evidence="1">Uncharacterized protein</fullName>
    </submittedName>
</protein>
<dbReference type="Proteomes" id="UP000007305">
    <property type="component" value="Chromosome 5"/>
</dbReference>
<organism evidence="1 2">
    <name type="scientific">Zea mays</name>
    <name type="common">Maize</name>
    <dbReference type="NCBI Taxonomy" id="4577"/>
    <lineage>
        <taxon>Eukaryota</taxon>
        <taxon>Viridiplantae</taxon>
        <taxon>Streptophyta</taxon>
        <taxon>Embryophyta</taxon>
        <taxon>Tracheophyta</taxon>
        <taxon>Spermatophyta</taxon>
        <taxon>Magnoliopsida</taxon>
        <taxon>Liliopsida</taxon>
        <taxon>Poales</taxon>
        <taxon>Poaceae</taxon>
        <taxon>PACMAD clade</taxon>
        <taxon>Panicoideae</taxon>
        <taxon>Andropogonodae</taxon>
        <taxon>Andropogoneae</taxon>
        <taxon>Tripsacinae</taxon>
        <taxon>Zea</taxon>
    </lineage>
</organism>
<reference evidence="1" key="3">
    <citation type="submission" date="2021-05" db="UniProtKB">
        <authorList>
            <consortium name="EnsemblPlants"/>
        </authorList>
    </citation>
    <scope>IDENTIFICATION</scope>
    <source>
        <strain evidence="1">cv. B73</strain>
    </source>
</reference>
<keyword evidence="2" id="KW-1185">Reference proteome</keyword>
<accession>A0A804P6M0</accession>
<evidence type="ECO:0000313" key="2">
    <source>
        <dbReference type="Proteomes" id="UP000007305"/>
    </source>
</evidence>
<reference evidence="1" key="2">
    <citation type="submission" date="2019-07" db="EMBL/GenBank/DDBJ databases">
        <authorList>
            <person name="Seetharam A."/>
            <person name="Woodhouse M."/>
            <person name="Cannon E."/>
        </authorList>
    </citation>
    <scope>NUCLEOTIDE SEQUENCE [LARGE SCALE GENOMIC DNA]</scope>
    <source>
        <strain evidence="1">cv. B73</strain>
    </source>
</reference>
<dbReference type="EnsemblPlants" id="Zm00001eb211850_T001">
    <property type="protein sequence ID" value="Zm00001eb211850_P001"/>
    <property type="gene ID" value="Zm00001eb211850"/>
</dbReference>
<evidence type="ECO:0000313" key="1">
    <source>
        <dbReference type="EnsemblPlants" id="Zm00001eb211850_P001"/>
    </source>
</evidence>
<name>A0A804P6M0_MAIZE</name>
<dbReference type="InParanoid" id="A0A804P6M0"/>
<sequence>MLNDVTPAQEKEVSAAASASQGLTFHLGEVLLHFPGARFAVQGYLEHNHHLVKEMPMQTALELSSMETHAFAVCTTESLTKLLQETYISACNHGIWIKTNFSTSPGSSRYQTRKHCTVYINPGSPLHEHWYEYDGCY</sequence>